<proteinExistence type="inferred from homology"/>
<dbReference type="SUPFAM" id="SSF81548">
    <property type="entry name" value="Subunit XII of photosystem I reaction centre, PsaM"/>
    <property type="match status" value="1"/>
</dbReference>
<dbReference type="HAMAP" id="MF_00828">
    <property type="entry name" value="PSI_PsaM"/>
    <property type="match status" value="1"/>
</dbReference>
<dbReference type="GO" id="GO:0009522">
    <property type="term" value="C:photosystem I"/>
    <property type="evidence" value="ECO:0007669"/>
    <property type="project" value="UniProtKB-KW"/>
</dbReference>
<sequence length="30" mass="3265">MILDSQVYIALCIALLAAILSIQLGITLYK</sequence>
<gene>
    <name evidence="7 8" type="primary">psaM</name>
</gene>
<keyword evidence="8" id="KW-0150">Chloroplast</keyword>
<protein>
    <recommendedName>
        <fullName evidence="7">Photosystem I reaction center subunit XII</fullName>
    </recommendedName>
    <alternativeName>
        <fullName evidence="7">PSI-M</fullName>
    </alternativeName>
</protein>
<evidence type="ECO:0000256" key="3">
    <source>
        <dbReference type="ARBA" id="ARBA00022836"/>
    </source>
</evidence>
<evidence type="ECO:0000256" key="1">
    <source>
        <dbReference type="ARBA" id="ARBA00022531"/>
    </source>
</evidence>
<evidence type="ECO:0000256" key="7">
    <source>
        <dbReference type="HAMAP-Rule" id="MF_00828"/>
    </source>
</evidence>
<keyword evidence="4 7" id="KW-1133">Transmembrane helix</keyword>
<geneLocation type="chloroplast" evidence="8"/>
<dbReference type="EMBL" id="KC509522">
    <property type="protein sequence ID" value="AGH28570.1"/>
    <property type="molecule type" value="Genomic_DNA"/>
</dbReference>
<dbReference type="GO" id="GO:0009535">
    <property type="term" value="C:chloroplast thylakoid membrane"/>
    <property type="evidence" value="ECO:0007669"/>
    <property type="project" value="UniProtKB-SubCell"/>
</dbReference>
<comment type="subcellular location">
    <subcellularLocation>
        <location evidence="7">Plastid</location>
        <location evidence="7">Chloroplast thylakoid membrane</location>
        <topology evidence="7">Single-pass membrane protein</topology>
    </subcellularLocation>
</comment>
<keyword evidence="6 7" id="KW-0472">Membrane</keyword>
<comment type="similarity">
    <text evidence="7">Belongs to the PsaM family.</text>
</comment>
<evidence type="ECO:0000256" key="5">
    <source>
        <dbReference type="ARBA" id="ARBA00023078"/>
    </source>
</evidence>
<dbReference type="InterPro" id="IPR010010">
    <property type="entry name" value="PSI_PsaM"/>
</dbReference>
<evidence type="ECO:0000256" key="2">
    <source>
        <dbReference type="ARBA" id="ARBA00022692"/>
    </source>
</evidence>
<keyword evidence="1 7" id="KW-0602">Photosynthesis</keyword>
<name>A0A023HAD5_9STRA</name>
<feature type="transmembrane region" description="Helical" evidence="7">
    <location>
        <begin position="6"/>
        <end position="29"/>
    </location>
</feature>
<dbReference type="RefSeq" id="YP_009029031.1">
    <property type="nucleotide sequence ID" value="NC_024082.1"/>
</dbReference>
<organism evidence="8">
    <name type="scientific">Cylindrotheca closterium</name>
    <dbReference type="NCBI Taxonomy" id="2856"/>
    <lineage>
        <taxon>Eukaryota</taxon>
        <taxon>Sar</taxon>
        <taxon>Stramenopiles</taxon>
        <taxon>Ochrophyta</taxon>
        <taxon>Bacillariophyta</taxon>
        <taxon>Bacillariophyceae</taxon>
        <taxon>Bacillariophycidae</taxon>
        <taxon>Bacillariales</taxon>
        <taxon>Bacillariaceae</taxon>
        <taxon>Cylindrotheca</taxon>
    </lineage>
</organism>
<dbReference type="GO" id="GO:0015979">
    <property type="term" value="P:photosynthesis"/>
    <property type="evidence" value="ECO:0007669"/>
    <property type="project" value="UniProtKB-UniRule"/>
</dbReference>
<keyword evidence="3 7" id="KW-0603">Photosystem I</keyword>
<keyword evidence="8" id="KW-0934">Plastid</keyword>
<evidence type="ECO:0000313" key="8">
    <source>
        <dbReference type="EMBL" id="AGH28570.1"/>
    </source>
</evidence>
<keyword evidence="2 7" id="KW-0812">Transmembrane</keyword>
<evidence type="ECO:0000256" key="4">
    <source>
        <dbReference type="ARBA" id="ARBA00022989"/>
    </source>
</evidence>
<dbReference type="InterPro" id="IPR037279">
    <property type="entry name" value="PSI_PsaM_sf"/>
</dbReference>
<keyword evidence="5 7" id="KW-0793">Thylakoid</keyword>
<dbReference type="GeneID" id="19739999"/>
<dbReference type="Pfam" id="PF07465">
    <property type="entry name" value="PsaM"/>
    <property type="match status" value="1"/>
</dbReference>
<evidence type="ECO:0000256" key="6">
    <source>
        <dbReference type="ARBA" id="ARBA00023136"/>
    </source>
</evidence>
<reference evidence="8" key="1">
    <citation type="journal article" date="2014" name="Genome Biol. Evol.">
        <title>Serial gene losses and foreign DNA underlie size and sequence variation in the plastid genomes of diatoms.</title>
        <authorList>
            <person name="Ruck E.C."/>
            <person name="Nakov T."/>
            <person name="Jansen R.K."/>
            <person name="Theriot E.C."/>
            <person name="Alverson A.J."/>
        </authorList>
    </citation>
    <scope>NUCLEOTIDE SEQUENCE</scope>
    <source>
        <strain evidence="8">Ccmp1855</strain>
    </source>
</reference>
<dbReference type="AlphaFoldDB" id="A0A023HAD5"/>
<accession>A0A023HAD5</accession>
<dbReference type="NCBIfam" id="TIGR03053">
    <property type="entry name" value="PS_I_psaM"/>
    <property type="match status" value="1"/>
</dbReference>